<dbReference type="EMBL" id="RZIJ01000027">
    <property type="protein sequence ID" value="RUQ65163.1"/>
    <property type="molecule type" value="Genomic_DNA"/>
</dbReference>
<comment type="caution">
    <text evidence="1">The sequence shown here is derived from an EMBL/GenBank/DDBJ whole genome shotgun (WGS) entry which is preliminary data.</text>
</comment>
<evidence type="ECO:0000313" key="1">
    <source>
        <dbReference type="EMBL" id="RUQ65163.1"/>
    </source>
</evidence>
<gene>
    <name evidence="1" type="ORF">EJ913_25805</name>
</gene>
<dbReference type="InterPro" id="IPR009061">
    <property type="entry name" value="DNA-bd_dom_put_sf"/>
</dbReference>
<dbReference type="Gene3D" id="1.10.1660.10">
    <property type="match status" value="1"/>
</dbReference>
<evidence type="ECO:0000313" key="2">
    <source>
        <dbReference type="Proteomes" id="UP000280346"/>
    </source>
</evidence>
<reference evidence="1 2" key="1">
    <citation type="submission" date="2018-12" db="EMBL/GenBank/DDBJ databases">
        <authorList>
            <person name="Yang Y."/>
        </authorList>
    </citation>
    <scope>NUCLEOTIDE SEQUENCE [LARGE SCALE GENOMIC DNA]</scope>
    <source>
        <strain evidence="1 2">GSF71</strain>
    </source>
</reference>
<dbReference type="AlphaFoldDB" id="A0A3S0WJ00"/>
<protein>
    <submittedName>
        <fullName evidence="1">DUF433 domain-containing protein</fullName>
    </submittedName>
</protein>
<proteinExistence type="predicted"/>
<dbReference type="Pfam" id="PF04255">
    <property type="entry name" value="DUF433"/>
    <property type="match status" value="1"/>
</dbReference>
<dbReference type="SUPFAM" id="SSF46955">
    <property type="entry name" value="Putative DNA-binding domain"/>
    <property type="match status" value="1"/>
</dbReference>
<organism evidence="1 2">
    <name type="scientific">Azospirillum doebereinerae</name>
    <dbReference type="NCBI Taxonomy" id="92933"/>
    <lineage>
        <taxon>Bacteria</taxon>
        <taxon>Pseudomonadati</taxon>
        <taxon>Pseudomonadota</taxon>
        <taxon>Alphaproteobacteria</taxon>
        <taxon>Rhodospirillales</taxon>
        <taxon>Azospirillaceae</taxon>
        <taxon>Azospirillum</taxon>
    </lineage>
</organism>
<accession>A0A3S0WJ00</accession>
<name>A0A3S0WJ00_9PROT</name>
<keyword evidence="2" id="KW-1185">Reference proteome</keyword>
<dbReference type="OrthoDB" id="940717at2"/>
<dbReference type="InterPro" id="IPR007367">
    <property type="entry name" value="DUF433"/>
</dbReference>
<sequence length="259" mass="29093">MDLPPILLEIIFAPEYVSNVLKSSEYLCVWVVMEAPNLLETGIFTVAEAAELVGVSERKIRGWIAGYPNGAAPILKNDLGWLDGHLAFSFSNLMELRFIAFFNDAGVKVREIRNIMNEARNTIAHPHPFATDIVFKTDGKKIVAEIAKNNGIQDIYDLKTKNYEMQMIVLASLKDEVIFDPNGDAMAWYPRPKIAPNVIVHPRFSFGKPILKDSRIPTRTIAEAVKVEGSQKSVAEIYEISERRVSEAVRFETKVREAA</sequence>
<dbReference type="Proteomes" id="UP000280346">
    <property type="component" value="Unassembled WGS sequence"/>
</dbReference>